<name>A0A7W7KSJ6_PSENT</name>
<dbReference type="AlphaFoldDB" id="A0A7W7KSJ6"/>
<dbReference type="EMBL" id="JACHLI010000049">
    <property type="protein sequence ID" value="MBB4867819.1"/>
    <property type="molecule type" value="Genomic_DNA"/>
</dbReference>
<dbReference type="Proteomes" id="UP000566995">
    <property type="component" value="Unassembled WGS sequence"/>
</dbReference>
<comment type="caution">
    <text evidence="1">The sequence shown here is derived from an EMBL/GenBank/DDBJ whole genome shotgun (WGS) entry which is preliminary data.</text>
</comment>
<protein>
    <submittedName>
        <fullName evidence="1">Uncharacterized protein</fullName>
    </submittedName>
</protein>
<proteinExistence type="predicted"/>
<organism evidence="1 2">
    <name type="scientific">Pseudomonas nitroreducens</name>
    <dbReference type="NCBI Taxonomy" id="46680"/>
    <lineage>
        <taxon>Bacteria</taxon>
        <taxon>Pseudomonadati</taxon>
        <taxon>Pseudomonadota</taxon>
        <taxon>Gammaproteobacteria</taxon>
        <taxon>Pseudomonadales</taxon>
        <taxon>Pseudomonadaceae</taxon>
        <taxon>Pseudomonas</taxon>
    </lineage>
</organism>
<accession>A0A7W7KSJ6</accession>
<dbReference type="RefSeq" id="WP_184597741.1">
    <property type="nucleotide sequence ID" value="NZ_JACHLI010000049.1"/>
</dbReference>
<evidence type="ECO:0000313" key="1">
    <source>
        <dbReference type="EMBL" id="MBB4867819.1"/>
    </source>
</evidence>
<gene>
    <name evidence="1" type="ORF">HNP46_006738</name>
</gene>
<sequence>MTNTLSKEQIELERYGFTVGSTVQHIKDPQPGIVTEIDSDQDLGDVTTCRVVWGAESLQDALDTPRPDQDLLFTNKLVAA</sequence>
<reference evidence="1 2" key="1">
    <citation type="submission" date="2020-08" db="EMBL/GenBank/DDBJ databases">
        <title>Functional genomics of gut bacteria from endangered species of beetles.</title>
        <authorList>
            <person name="Carlos-Shanley C."/>
        </authorList>
    </citation>
    <scope>NUCLEOTIDE SEQUENCE [LARGE SCALE GENOMIC DNA]</scope>
    <source>
        <strain evidence="1 2">S00179</strain>
    </source>
</reference>
<evidence type="ECO:0000313" key="2">
    <source>
        <dbReference type="Proteomes" id="UP000566995"/>
    </source>
</evidence>